<feature type="compositionally biased region" description="Low complexity" evidence="1">
    <location>
        <begin position="194"/>
        <end position="204"/>
    </location>
</feature>
<dbReference type="EMBL" id="LSYV01000034">
    <property type="protein sequence ID" value="KXZ47750.1"/>
    <property type="molecule type" value="Genomic_DNA"/>
</dbReference>
<dbReference type="AlphaFoldDB" id="A0A150GEH4"/>
<protein>
    <recommendedName>
        <fullName evidence="5">ShKT domain-containing protein</fullName>
    </recommendedName>
</protein>
<evidence type="ECO:0000313" key="4">
    <source>
        <dbReference type="Proteomes" id="UP000075714"/>
    </source>
</evidence>
<dbReference type="OrthoDB" id="568456at2759"/>
<feature type="chain" id="PRO_5007561995" description="ShKT domain-containing protein" evidence="2">
    <location>
        <begin position="23"/>
        <end position="224"/>
    </location>
</feature>
<accession>A0A150GEH4</accession>
<keyword evidence="4" id="KW-1185">Reference proteome</keyword>
<sequence>MGRQHSASLASLALLVAGAVPAAELPLIIPTVPAAAEEDGPTMVAPDAPSLEVRMNTCTDVAPGTRHTCEQQRLFGKCDAEYMTRYNYCAKTCGRAPCKACDDVQPTSEYNCTQQAEFGKCGESWMIEGGYCARTCNRLPCPPSKQEMEDAALAYSKQQKKARGEGAAAETPAPAPAPTPASVPAPAPAPAPATSPSSAPAPAADSGQAGQDFIPFPGPQGPQK</sequence>
<dbReference type="Proteomes" id="UP000075714">
    <property type="component" value="Unassembled WGS sequence"/>
</dbReference>
<evidence type="ECO:0000256" key="1">
    <source>
        <dbReference type="SAM" id="MobiDB-lite"/>
    </source>
</evidence>
<evidence type="ECO:0008006" key="5">
    <source>
        <dbReference type="Google" id="ProtNLM"/>
    </source>
</evidence>
<feature type="signal peptide" evidence="2">
    <location>
        <begin position="1"/>
        <end position="22"/>
    </location>
</feature>
<comment type="caution">
    <text evidence="3">The sequence shown here is derived from an EMBL/GenBank/DDBJ whole genome shotgun (WGS) entry which is preliminary data.</text>
</comment>
<organism evidence="3 4">
    <name type="scientific">Gonium pectorale</name>
    <name type="common">Green alga</name>
    <dbReference type="NCBI Taxonomy" id="33097"/>
    <lineage>
        <taxon>Eukaryota</taxon>
        <taxon>Viridiplantae</taxon>
        <taxon>Chlorophyta</taxon>
        <taxon>core chlorophytes</taxon>
        <taxon>Chlorophyceae</taxon>
        <taxon>CS clade</taxon>
        <taxon>Chlamydomonadales</taxon>
        <taxon>Volvocaceae</taxon>
        <taxon>Gonium</taxon>
    </lineage>
</organism>
<name>A0A150GEH4_GONPE</name>
<reference evidence="4" key="1">
    <citation type="journal article" date="2016" name="Nat. Commun.">
        <title>The Gonium pectorale genome demonstrates co-option of cell cycle regulation during the evolution of multicellularity.</title>
        <authorList>
            <person name="Hanschen E.R."/>
            <person name="Marriage T.N."/>
            <person name="Ferris P.J."/>
            <person name="Hamaji T."/>
            <person name="Toyoda A."/>
            <person name="Fujiyama A."/>
            <person name="Neme R."/>
            <person name="Noguchi H."/>
            <person name="Minakuchi Y."/>
            <person name="Suzuki M."/>
            <person name="Kawai-Toyooka H."/>
            <person name="Smith D.R."/>
            <person name="Sparks H."/>
            <person name="Anderson J."/>
            <person name="Bakaric R."/>
            <person name="Luria V."/>
            <person name="Karger A."/>
            <person name="Kirschner M.W."/>
            <person name="Durand P.M."/>
            <person name="Michod R.E."/>
            <person name="Nozaki H."/>
            <person name="Olson B.J."/>
        </authorList>
    </citation>
    <scope>NUCLEOTIDE SEQUENCE [LARGE SCALE GENOMIC DNA]</scope>
    <source>
        <strain evidence="4">NIES-2863</strain>
    </source>
</reference>
<evidence type="ECO:0000256" key="2">
    <source>
        <dbReference type="SAM" id="SignalP"/>
    </source>
</evidence>
<keyword evidence="2" id="KW-0732">Signal</keyword>
<feature type="region of interest" description="Disordered" evidence="1">
    <location>
        <begin position="154"/>
        <end position="224"/>
    </location>
</feature>
<feature type="compositionally biased region" description="Pro residues" evidence="1">
    <location>
        <begin position="173"/>
        <end position="193"/>
    </location>
</feature>
<evidence type="ECO:0000313" key="3">
    <source>
        <dbReference type="EMBL" id="KXZ47750.1"/>
    </source>
</evidence>
<proteinExistence type="predicted"/>
<gene>
    <name evidence="3" type="ORF">GPECTOR_33g632</name>
</gene>